<dbReference type="NCBIfam" id="NF001273">
    <property type="entry name" value="PRK00230.1"/>
    <property type="match status" value="1"/>
</dbReference>
<dbReference type="SUPFAM" id="SSF51366">
    <property type="entry name" value="Ribulose-phoshate binding barrel"/>
    <property type="match status" value="1"/>
</dbReference>
<feature type="binding site" evidence="7 9">
    <location>
        <position position="203"/>
    </location>
    <ligand>
        <name>substrate</name>
    </ligand>
</feature>
<evidence type="ECO:0000313" key="13">
    <source>
        <dbReference type="Proteomes" id="UP000231292"/>
    </source>
</evidence>
<name>A0A2G9YHT9_9BACT</name>
<evidence type="ECO:0000256" key="1">
    <source>
        <dbReference type="ARBA" id="ARBA00002356"/>
    </source>
</evidence>
<feature type="domain" description="Orotidine 5'-phosphate decarboxylase" evidence="11">
    <location>
        <begin position="4"/>
        <end position="218"/>
    </location>
</feature>
<dbReference type="InterPro" id="IPR001754">
    <property type="entry name" value="OMPdeCOase_dom"/>
</dbReference>
<dbReference type="GO" id="GO:0004590">
    <property type="term" value="F:orotidine-5'-phosphate decarboxylase activity"/>
    <property type="evidence" value="ECO:0007669"/>
    <property type="project" value="UniProtKB-UniRule"/>
</dbReference>
<feature type="active site" description="Proton donor" evidence="7">
    <location>
        <position position="61"/>
    </location>
</feature>
<comment type="similarity">
    <text evidence="7">Belongs to the OMP decarboxylase family. Type 1 subfamily.</text>
</comment>
<comment type="catalytic activity">
    <reaction evidence="6 7 10">
        <text>orotidine 5'-phosphate + H(+) = UMP + CO2</text>
        <dbReference type="Rhea" id="RHEA:11596"/>
        <dbReference type="ChEBI" id="CHEBI:15378"/>
        <dbReference type="ChEBI" id="CHEBI:16526"/>
        <dbReference type="ChEBI" id="CHEBI:57538"/>
        <dbReference type="ChEBI" id="CHEBI:57865"/>
        <dbReference type="EC" id="4.1.1.23"/>
    </reaction>
</comment>
<dbReference type="Pfam" id="PF00215">
    <property type="entry name" value="OMPdecase"/>
    <property type="match status" value="1"/>
</dbReference>
<evidence type="ECO:0000256" key="2">
    <source>
        <dbReference type="ARBA" id="ARBA00004861"/>
    </source>
</evidence>
<dbReference type="UniPathway" id="UPA00070">
    <property type="reaction ID" value="UER00120"/>
</dbReference>
<evidence type="ECO:0000256" key="8">
    <source>
        <dbReference type="PIRSR" id="PIRSR614732-1"/>
    </source>
</evidence>
<feature type="binding site" evidence="7 9">
    <location>
        <position position="173"/>
    </location>
    <ligand>
        <name>substrate</name>
    </ligand>
</feature>
<feature type="active site" description="For OMPdecase activity" evidence="8">
    <location>
        <position position="61"/>
    </location>
</feature>
<evidence type="ECO:0000256" key="6">
    <source>
        <dbReference type="ARBA" id="ARBA00049157"/>
    </source>
</evidence>
<feature type="binding site" evidence="7 9">
    <location>
        <position position="182"/>
    </location>
    <ligand>
        <name>substrate</name>
    </ligand>
</feature>
<evidence type="ECO:0000256" key="4">
    <source>
        <dbReference type="ARBA" id="ARBA00022975"/>
    </source>
</evidence>
<evidence type="ECO:0000256" key="10">
    <source>
        <dbReference type="RuleBase" id="RU000512"/>
    </source>
</evidence>
<dbReference type="InterPro" id="IPR013785">
    <property type="entry name" value="Aldolase_TIM"/>
</dbReference>
<dbReference type="NCBIfam" id="TIGR01740">
    <property type="entry name" value="pyrF"/>
    <property type="match status" value="1"/>
</dbReference>
<sequence>MKPEIILALDVDSLERAKYFVNKLYPAVKIFKVGSQLFTACGPKVIDILNKKGASVFLDLKFFDIPNTIAHAVRNAIRLKVKMMTLHILGDEEMIKAAVSAARDESKRLKIKKPLLIGVTVLTSKEARSSDVLTLARIGIECGLDGIVCSAREAKFLRQAIKKKFLIVTPGIRPKGAGKNDQRRTATVREAIQSGSNFLVVGRPILEAREPLIKAKEILGDIHGRRN</sequence>
<dbReference type="Gene3D" id="3.20.20.70">
    <property type="entry name" value="Aldolase class I"/>
    <property type="match status" value="1"/>
</dbReference>
<dbReference type="AlphaFoldDB" id="A0A2G9YHT9"/>
<feature type="binding site" evidence="7 9">
    <location>
        <position position="202"/>
    </location>
    <ligand>
        <name>substrate</name>
    </ligand>
</feature>
<evidence type="ECO:0000256" key="9">
    <source>
        <dbReference type="PIRSR" id="PIRSR614732-2"/>
    </source>
</evidence>
<dbReference type="Proteomes" id="UP000231292">
    <property type="component" value="Unassembled WGS sequence"/>
</dbReference>
<dbReference type="InterPro" id="IPR011060">
    <property type="entry name" value="RibuloseP-bd_barrel"/>
</dbReference>
<feature type="binding site" evidence="7 9">
    <location>
        <position position="32"/>
    </location>
    <ligand>
        <name>substrate</name>
    </ligand>
</feature>
<dbReference type="InterPro" id="IPR018089">
    <property type="entry name" value="OMPdecase_AS"/>
</dbReference>
<dbReference type="PANTHER" id="PTHR32119:SF2">
    <property type="entry name" value="OROTIDINE 5'-PHOSPHATE DECARBOXYLASE"/>
    <property type="match status" value="1"/>
</dbReference>
<dbReference type="EC" id="4.1.1.23" evidence="7"/>
<dbReference type="GO" id="GO:0006207">
    <property type="term" value="P:'de novo' pyrimidine nucleobase biosynthetic process"/>
    <property type="evidence" value="ECO:0007669"/>
    <property type="project" value="InterPro"/>
</dbReference>
<feature type="active site" description="For OMPdecase activity" evidence="8">
    <location>
        <position position="64"/>
    </location>
</feature>
<organism evidence="12 13">
    <name type="scientific">Candidatus Sherwoodlollariibacterium unditelluris</name>
    <dbReference type="NCBI Taxonomy" id="1974757"/>
    <lineage>
        <taxon>Bacteria</taxon>
        <taxon>Pseudomonadati</taxon>
        <taxon>Candidatus Omnitrophota</taxon>
        <taxon>Candidatus Sherwoodlollariibacterium</taxon>
    </lineage>
</organism>
<dbReference type="PANTHER" id="PTHR32119">
    <property type="entry name" value="OROTIDINE 5'-PHOSPHATE DECARBOXYLASE"/>
    <property type="match status" value="1"/>
</dbReference>
<comment type="function">
    <text evidence="1 7">Catalyzes the decarboxylation of orotidine 5'-monophosphate (OMP) to uridine 5'-monophosphate (UMP).</text>
</comment>
<proteinExistence type="inferred from homology"/>
<evidence type="ECO:0000313" key="12">
    <source>
        <dbReference type="EMBL" id="PIP18722.1"/>
    </source>
</evidence>
<feature type="binding site" evidence="7 9">
    <location>
        <position position="10"/>
    </location>
    <ligand>
        <name>substrate</name>
    </ligand>
</feature>
<reference evidence="12 13" key="1">
    <citation type="submission" date="2017-09" db="EMBL/GenBank/DDBJ databases">
        <title>Depth-based differentiation of microbial function through sediment-hosted aquifers and enrichment of novel symbionts in the deep terrestrial subsurface.</title>
        <authorList>
            <person name="Probst A.J."/>
            <person name="Ladd B."/>
            <person name="Jarett J.K."/>
            <person name="Geller-Mcgrath D.E."/>
            <person name="Sieber C.M."/>
            <person name="Emerson J.B."/>
            <person name="Anantharaman K."/>
            <person name="Thomas B.C."/>
            <person name="Malmstrom R."/>
            <person name="Stieglmeier M."/>
            <person name="Klingl A."/>
            <person name="Woyke T."/>
            <person name="Ryan C.M."/>
            <person name="Banfield J.F."/>
        </authorList>
    </citation>
    <scope>NUCLEOTIDE SEQUENCE [LARGE SCALE GENOMIC DNA]</scope>
    <source>
        <strain evidence="12">CG23_combo_of_CG06-09_8_20_14_all_41_10</strain>
    </source>
</reference>
<dbReference type="GO" id="GO:0044205">
    <property type="term" value="P:'de novo' UMP biosynthetic process"/>
    <property type="evidence" value="ECO:0007669"/>
    <property type="project" value="UniProtKB-UniRule"/>
</dbReference>
<keyword evidence="3 7" id="KW-0210">Decarboxylase</keyword>
<protein>
    <recommendedName>
        <fullName evidence="7">Orotidine 5'-phosphate decarboxylase</fullName>
        <ecNumber evidence="7">4.1.1.23</ecNumber>
    </recommendedName>
    <alternativeName>
        <fullName evidence="7">OMP decarboxylase</fullName>
        <shortName evidence="7">OMPDCase</shortName>
        <shortName evidence="7">OMPdecase</shortName>
    </alternativeName>
</protein>
<dbReference type="EMBL" id="PCRK01000172">
    <property type="protein sequence ID" value="PIP18722.1"/>
    <property type="molecule type" value="Genomic_DNA"/>
</dbReference>
<dbReference type="HAMAP" id="MF_01200_B">
    <property type="entry name" value="OMPdecase_type1_B"/>
    <property type="match status" value="1"/>
</dbReference>
<feature type="binding site" evidence="7">
    <location>
        <begin position="59"/>
        <end position="68"/>
    </location>
    <ligand>
        <name>substrate</name>
    </ligand>
</feature>
<dbReference type="PROSITE" id="PS00156">
    <property type="entry name" value="OMPDECASE"/>
    <property type="match status" value="1"/>
</dbReference>
<dbReference type="InterPro" id="IPR047596">
    <property type="entry name" value="OMPdecase_bac"/>
</dbReference>
<comment type="subunit">
    <text evidence="7">Homodimer.</text>
</comment>
<gene>
    <name evidence="7" type="primary">pyrF</name>
    <name evidence="12" type="ORF">COX41_06690</name>
</gene>
<keyword evidence="4 7" id="KW-0665">Pyrimidine biosynthesis</keyword>
<evidence type="ECO:0000256" key="7">
    <source>
        <dbReference type="HAMAP-Rule" id="MF_01200"/>
    </source>
</evidence>
<dbReference type="InterPro" id="IPR014732">
    <property type="entry name" value="OMPdecase"/>
</dbReference>
<evidence type="ECO:0000256" key="5">
    <source>
        <dbReference type="ARBA" id="ARBA00023239"/>
    </source>
</evidence>
<evidence type="ECO:0000256" key="3">
    <source>
        <dbReference type="ARBA" id="ARBA00022793"/>
    </source>
</evidence>
<keyword evidence="5 7" id="KW-0456">Lyase</keyword>
<dbReference type="SMART" id="SM00934">
    <property type="entry name" value="OMPdecase"/>
    <property type="match status" value="1"/>
</dbReference>
<evidence type="ECO:0000259" key="11">
    <source>
        <dbReference type="SMART" id="SM00934"/>
    </source>
</evidence>
<accession>A0A2G9YHT9</accession>
<dbReference type="CDD" id="cd04725">
    <property type="entry name" value="OMP_decarboxylase_like"/>
    <property type="match status" value="1"/>
</dbReference>
<feature type="binding site" evidence="7 9">
    <location>
        <position position="123"/>
    </location>
    <ligand>
        <name>substrate</name>
    </ligand>
</feature>
<comment type="caution">
    <text evidence="12">The sequence shown here is derived from an EMBL/GenBank/DDBJ whole genome shotgun (WGS) entry which is preliminary data.</text>
</comment>
<feature type="active site" description="For OMPdecase activity" evidence="8">
    <location>
        <position position="59"/>
    </location>
</feature>
<comment type="pathway">
    <text evidence="2 7 10">Pyrimidine metabolism; UMP biosynthesis via de novo pathway; UMP from orotate: step 2/2.</text>
</comment>
<dbReference type="GO" id="GO:0005829">
    <property type="term" value="C:cytosol"/>
    <property type="evidence" value="ECO:0007669"/>
    <property type="project" value="TreeGrafter"/>
</dbReference>